<feature type="region of interest" description="Disordered" evidence="1">
    <location>
        <begin position="1"/>
        <end position="38"/>
    </location>
</feature>
<dbReference type="EMBL" id="AVOT02033567">
    <property type="protein sequence ID" value="MBW0527481.1"/>
    <property type="molecule type" value="Genomic_DNA"/>
</dbReference>
<proteinExistence type="predicted"/>
<feature type="region of interest" description="Disordered" evidence="1">
    <location>
        <begin position="75"/>
        <end position="95"/>
    </location>
</feature>
<evidence type="ECO:0000256" key="1">
    <source>
        <dbReference type="SAM" id="MobiDB-lite"/>
    </source>
</evidence>
<feature type="compositionally biased region" description="Basic and acidic residues" evidence="1">
    <location>
        <begin position="1"/>
        <end position="10"/>
    </location>
</feature>
<protein>
    <submittedName>
        <fullName evidence="2">Uncharacterized protein</fullName>
    </submittedName>
</protein>
<reference evidence="2" key="1">
    <citation type="submission" date="2021-03" db="EMBL/GenBank/DDBJ databases">
        <title>Draft genome sequence of rust myrtle Austropuccinia psidii MF-1, a brazilian biotype.</title>
        <authorList>
            <person name="Quecine M.C."/>
            <person name="Pachon D.M.R."/>
            <person name="Bonatelli M.L."/>
            <person name="Correr F.H."/>
            <person name="Franceschini L.M."/>
            <person name="Leite T.F."/>
            <person name="Margarido G.R.A."/>
            <person name="Almeida C.A."/>
            <person name="Ferrarezi J.A."/>
            <person name="Labate C.A."/>
        </authorList>
    </citation>
    <scope>NUCLEOTIDE SEQUENCE</scope>
    <source>
        <strain evidence="2">MF-1</strain>
    </source>
</reference>
<comment type="caution">
    <text evidence="2">The sequence shown here is derived from an EMBL/GenBank/DDBJ whole genome shotgun (WGS) entry which is preliminary data.</text>
</comment>
<gene>
    <name evidence="2" type="ORF">O181_067196</name>
</gene>
<evidence type="ECO:0000313" key="3">
    <source>
        <dbReference type="Proteomes" id="UP000765509"/>
    </source>
</evidence>
<evidence type="ECO:0000313" key="2">
    <source>
        <dbReference type="EMBL" id="MBW0527481.1"/>
    </source>
</evidence>
<accession>A0A9Q3EZ48</accession>
<sequence>MEDSTPRTKAESNFYKPPMDNETRRKPIPNLKKPNHKAPLKCHQCGCTSHLVNTCPKKKRINEIEIDKVEYTKETNNVSLHDSDSEASEEEEVPDELSIENIPVSFEVTEVHTHFPQYSDECMDLIHLQDAKIQKSKPAIGKGHTAGESCIANIVINNREDKLHIDLGAFCACVGKYYLDRMYTN</sequence>
<keyword evidence="3" id="KW-1185">Reference proteome</keyword>
<organism evidence="2 3">
    <name type="scientific">Austropuccinia psidii MF-1</name>
    <dbReference type="NCBI Taxonomy" id="1389203"/>
    <lineage>
        <taxon>Eukaryota</taxon>
        <taxon>Fungi</taxon>
        <taxon>Dikarya</taxon>
        <taxon>Basidiomycota</taxon>
        <taxon>Pucciniomycotina</taxon>
        <taxon>Pucciniomycetes</taxon>
        <taxon>Pucciniales</taxon>
        <taxon>Sphaerophragmiaceae</taxon>
        <taxon>Austropuccinia</taxon>
    </lineage>
</organism>
<dbReference type="AlphaFoldDB" id="A0A9Q3EZ48"/>
<dbReference type="Proteomes" id="UP000765509">
    <property type="component" value="Unassembled WGS sequence"/>
</dbReference>
<name>A0A9Q3EZ48_9BASI</name>
<feature type="compositionally biased region" description="Acidic residues" evidence="1">
    <location>
        <begin position="85"/>
        <end position="95"/>
    </location>
</feature>